<proteinExistence type="inferred from homology"/>
<dbReference type="NCBIfam" id="TIGR00731">
    <property type="entry name" value="bL25_bact_ctc"/>
    <property type="match status" value="1"/>
</dbReference>
<dbReference type="Pfam" id="PF14693">
    <property type="entry name" value="Ribosomal_TL5_C"/>
    <property type="match status" value="1"/>
</dbReference>
<evidence type="ECO:0000313" key="9">
    <source>
        <dbReference type="Proteomes" id="UP001059295"/>
    </source>
</evidence>
<dbReference type="InterPro" id="IPR020930">
    <property type="entry name" value="Ribosomal_uL5_bac-type"/>
</dbReference>
<gene>
    <name evidence="5" type="primary">rplY</name>
    <name evidence="5" type="synonym">ctc</name>
    <name evidence="8" type="ORF">NQ491_05650</name>
</gene>
<dbReference type="PANTHER" id="PTHR33284">
    <property type="entry name" value="RIBOSOMAL PROTEIN L25/GLN-TRNA SYNTHETASE, ANTI-CODON-BINDING DOMAIN-CONTAINING PROTEIN"/>
    <property type="match status" value="1"/>
</dbReference>
<keyword evidence="9" id="KW-1185">Reference proteome</keyword>
<evidence type="ECO:0000256" key="2">
    <source>
        <dbReference type="ARBA" id="ARBA00022884"/>
    </source>
</evidence>
<dbReference type="InterPro" id="IPR029751">
    <property type="entry name" value="Ribosomal_L25_dom"/>
</dbReference>
<evidence type="ECO:0000256" key="5">
    <source>
        <dbReference type="HAMAP-Rule" id="MF_01334"/>
    </source>
</evidence>
<organism evidence="8 9">
    <name type="scientific">Alistipes ihumii AP11</name>
    <dbReference type="NCBI Taxonomy" id="1211813"/>
    <lineage>
        <taxon>Bacteria</taxon>
        <taxon>Pseudomonadati</taxon>
        <taxon>Bacteroidota</taxon>
        <taxon>Bacteroidia</taxon>
        <taxon>Bacteroidales</taxon>
        <taxon>Rikenellaceae</taxon>
        <taxon>Alistipes</taxon>
    </lineage>
</organism>
<dbReference type="InterPro" id="IPR020056">
    <property type="entry name" value="Rbsml_bL25/Gln-tRNA_synth_N"/>
</dbReference>
<feature type="domain" description="Large ribosomal subunit protein bL25 L25" evidence="6">
    <location>
        <begin position="8"/>
        <end position="90"/>
    </location>
</feature>
<reference evidence="8" key="1">
    <citation type="journal article" date="2022" name="Cell">
        <title>Design, construction, and in vivo augmentation of a complex gut microbiome.</title>
        <authorList>
            <person name="Cheng A.G."/>
            <person name="Ho P.Y."/>
            <person name="Aranda-Diaz A."/>
            <person name="Jain S."/>
            <person name="Yu F.B."/>
            <person name="Meng X."/>
            <person name="Wang M."/>
            <person name="Iakiviak M."/>
            <person name="Nagashima K."/>
            <person name="Zhao A."/>
            <person name="Murugkar P."/>
            <person name="Patil A."/>
            <person name="Atabakhsh K."/>
            <person name="Weakley A."/>
            <person name="Yan J."/>
            <person name="Brumbaugh A.R."/>
            <person name="Higginbottom S."/>
            <person name="Dimas A."/>
            <person name="Shiver A.L."/>
            <person name="Deutschbauer A."/>
            <person name="Neff N."/>
            <person name="Sonnenburg J.L."/>
            <person name="Huang K.C."/>
            <person name="Fischbach M.A."/>
        </authorList>
    </citation>
    <scope>NUCLEOTIDE SEQUENCE</scope>
    <source>
        <strain evidence="8">AP11</strain>
    </source>
</reference>
<evidence type="ECO:0000256" key="3">
    <source>
        <dbReference type="ARBA" id="ARBA00022980"/>
    </source>
</evidence>
<dbReference type="Pfam" id="PF01386">
    <property type="entry name" value="Ribosomal_L25p"/>
    <property type="match status" value="1"/>
</dbReference>
<keyword evidence="2 5" id="KW-0694">RNA-binding</keyword>
<keyword evidence="4 5" id="KW-0687">Ribonucleoprotein</keyword>
<accession>A0ABY5UXG9</accession>
<evidence type="ECO:0000256" key="1">
    <source>
        <dbReference type="ARBA" id="ARBA00022730"/>
    </source>
</evidence>
<keyword evidence="3 5" id="KW-0689">Ribosomal protein</keyword>
<name>A0ABY5UXG9_9BACT</name>
<keyword evidence="1 5" id="KW-0699">rRNA-binding</keyword>
<dbReference type="InterPro" id="IPR011035">
    <property type="entry name" value="Ribosomal_bL25/Gln-tRNA_synth"/>
</dbReference>
<dbReference type="NCBIfam" id="NF004132">
    <property type="entry name" value="PRK05618.2-2"/>
    <property type="match status" value="1"/>
</dbReference>
<comment type="subunit">
    <text evidence="5">Part of the 50S ribosomal subunit; part of the 5S rRNA/L5/L18/L25 subcomplex. Contacts the 5S rRNA. Binds to the 5S rRNA independently of L5 and L18.</text>
</comment>
<dbReference type="Gene3D" id="2.40.240.10">
    <property type="entry name" value="Ribosomal Protein L25, Chain P"/>
    <property type="match status" value="1"/>
</dbReference>
<comment type="function">
    <text evidence="5">This is one of the proteins that binds to the 5S RNA in the ribosome where it forms part of the central protuberance.</text>
</comment>
<evidence type="ECO:0000313" key="8">
    <source>
        <dbReference type="EMBL" id="UWN56159.1"/>
    </source>
</evidence>
<dbReference type="InterPro" id="IPR037121">
    <property type="entry name" value="Ribosomal_bL25_C"/>
</dbReference>
<dbReference type="InterPro" id="IPR001021">
    <property type="entry name" value="Ribosomal_bL25_long"/>
</dbReference>
<dbReference type="EMBL" id="CP102294">
    <property type="protein sequence ID" value="UWN56159.1"/>
    <property type="molecule type" value="Genomic_DNA"/>
</dbReference>
<dbReference type="HAMAP" id="MF_01334">
    <property type="entry name" value="Ribosomal_bL25_CTC"/>
    <property type="match status" value="1"/>
</dbReference>
<protein>
    <recommendedName>
        <fullName evidence="5">Large ribosomal subunit protein bL25</fullName>
    </recommendedName>
    <alternativeName>
        <fullName evidence="5">General stress protein CTC</fullName>
    </alternativeName>
</protein>
<dbReference type="RefSeq" id="WP_019245927.1">
    <property type="nucleotide sequence ID" value="NZ_CAPH01000013.1"/>
</dbReference>
<feature type="domain" description="Large ribosomal subunit protein bL25 beta" evidence="7">
    <location>
        <begin position="99"/>
        <end position="179"/>
    </location>
</feature>
<dbReference type="Gene3D" id="2.170.120.20">
    <property type="entry name" value="Ribosomal protein L25, beta domain"/>
    <property type="match status" value="1"/>
</dbReference>
<comment type="similarity">
    <text evidence="5">Belongs to the bacterial ribosomal protein bL25 family. CTC subfamily.</text>
</comment>
<dbReference type="GeneID" id="82891198"/>
<dbReference type="CDD" id="cd00495">
    <property type="entry name" value="Ribosomal_L25_TL5_CTC"/>
    <property type="match status" value="1"/>
</dbReference>
<evidence type="ECO:0000256" key="4">
    <source>
        <dbReference type="ARBA" id="ARBA00023274"/>
    </source>
</evidence>
<sequence>METIKIAGVKREAFGKKESKSIRKQGQVPCVIYGNGETVHFSVDARSLKPLIYTPQSFLIEFDIEGKKEVGVMREVQYHPVTDQVLHADFFHVIPGKPISIDVPVKLTGNSEGVKQGGKLILSKRKVRISATMENLPDEIVVDVTTLGLGKSIFVGDLKYDHITILTPATTAICAVKMTRAARGAAAAAEAAAAAKK</sequence>
<dbReference type="GO" id="GO:0005840">
    <property type="term" value="C:ribosome"/>
    <property type="evidence" value="ECO:0007669"/>
    <property type="project" value="UniProtKB-KW"/>
</dbReference>
<dbReference type="PANTHER" id="PTHR33284:SF1">
    <property type="entry name" value="RIBOSOMAL PROTEIN L25_GLN-TRNA SYNTHETASE, ANTI-CODON-BINDING DOMAIN-CONTAINING PROTEIN"/>
    <property type="match status" value="1"/>
</dbReference>
<dbReference type="SUPFAM" id="SSF50715">
    <property type="entry name" value="Ribosomal protein L25-like"/>
    <property type="match status" value="1"/>
</dbReference>
<evidence type="ECO:0000259" key="6">
    <source>
        <dbReference type="Pfam" id="PF01386"/>
    </source>
</evidence>
<evidence type="ECO:0000259" key="7">
    <source>
        <dbReference type="Pfam" id="PF14693"/>
    </source>
</evidence>
<dbReference type="InterPro" id="IPR020057">
    <property type="entry name" value="Ribosomal_bL25_b-dom"/>
</dbReference>
<dbReference type="Proteomes" id="UP001059295">
    <property type="component" value="Chromosome"/>
</dbReference>